<organism evidence="7 8">
    <name type="scientific">Thalassotalea nanhaiensis</name>
    <dbReference type="NCBI Taxonomy" id="3065648"/>
    <lineage>
        <taxon>Bacteria</taxon>
        <taxon>Pseudomonadati</taxon>
        <taxon>Pseudomonadota</taxon>
        <taxon>Gammaproteobacteria</taxon>
        <taxon>Alteromonadales</taxon>
        <taxon>Colwelliaceae</taxon>
        <taxon>Thalassotalea</taxon>
    </lineage>
</organism>
<feature type="binding site" evidence="5">
    <location>
        <position position="226"/>
    </location>
    <ligand>
        <name>Zn(2+)</name>
        <dbReference type="ChEBI" id="CHEBI:29105"/>
    </ligand>
</feature>
<dbReference type="InterPro" id="IPR017226">
    <property type="entry name" value="BHMT-like"/>
</dbReference>
<dbReference type="EC" id="2.1.1.10" evidence="7"/>
<dbReference type="PANTHER" id="PTHR46015:SF1">
    <property type="entry name" value="HOMOCYSTEINE S-METHYLTRANSFERASE-LIKE ISOFORM 1"/>
    <property type="match status" value="1"/>
</dbReference>
<evidence type="ECO:0000256" key="1">
    <source>
        <dbReference type="ARBA" id="ARBA00022603"/>
    </source>
</evidence>
<dbReference type="SUPFAM" id="SSF82282">
    <property type="entry name" value="Homocysteine S-methyltransferase"/>
    <property type="match status" value="1"/>
</dbReference>
<dbReference type="Proteomes" id="UP001248581">
    <property type="component" value="Chromosome"/>
</dbReference>
<keyword evidence="4 5" id="KW-0862">Zinc</keyword>
<gene>
    <name evidence="7" type="primary">mmuM</name>
    <name evidence="7" type="ORF">RI845_14420</name>
</gene>
<accession>A0ABY9THF8</accession>
<keyword evidence="3 5" id="KW-0479">Metal-binding</keyword>
<dbReference type="PIRSF" id="PIRSF037505">
    <property type="entry name" value="Betaine_HMT"/>
    <property type="match status" value="1"/>
</dbReference>
<keyword evidence="1 5" id="KW-0489">Methyltransferase</keyword>
<dbReference type="Pfam" id="PF02574">
    <property type="entry name" value="S-methyl_trans"/>
    <property type="match status" value="1"/>
</dbReference>
<dbReference type="PANTHER" id="PTHR46015">
    <property type="entry name" value="ZGC:172121"/>
    <property type="match status" value="1"/>
</dbReference>
<evidence type="ECO:0000313" key="7">
    <source>
        <dbReference type="EMBL" id="WNC67708.1"/>
    </source>
</evidence>
<feature type="binding site" evidence="5">
    <location>
        <position position="291"/>
    </location>
    <ligand>
        <name>Zn(2+)</name>
        <dbReference type="ChEBI" id="CHEBI:29105"/>
    </ligand>
</feature>
<sequence length="308" mass="33404">MKEHQQNHIFDSFPFIIDGGLATQLESSGFNLNNNLWSAKLLLENPDAIVDAHLAYLNAGAKCIISASYQASIQGFIDLGLTLAEAESTIKSSVELARKAVDKYMQINPTHVKPIVAASIGPYGAFLADGSEYTGDYQISDHQLCQFHQRRLHLLASTSADILACETIPNEQEALILSDLIAAQTKPAWMSFSCSDEKHISGGSLIKDAAKKLQSNQNIIAIGINCTSPQFIESLIQELKRVTTKHIVVYPNSGECFHADTKTWHGTADPIECAVAAKSWANNGADIIGGCCRMGPAHIKAIVKNLLK</sequence>
<evidence type="ECO:0000256" key="4">
    <source>
        <dbReference type="ARBA" id="ARBA00022833"/>
    </source>
</evidence>
<dbReference type="InterPro" id="IPR051486">
    <property type="entry name" value="Hcy_S-methyltransferase"/>
</dbReference>
<evidence type="ECO:0000256" key="2">
    <source>
        <dbReference type="ARBA" id="ARBA00022679"/>
    </source>
</evidence>
<dbReference type="EMBL" id="CP134146">
    <property type="protein sequence ID" value="WNC67708.1"/>
    <property type="molecule type" value="Genomic_DNA"/>
</dbReference>
<evidence type="ECO:0000259" key="6">
    <source>
        <dbReference type="PROSITE" id="PS50970"/>
    </source>
</evidence>
<proteinExistence type="predicted"/>
<evidence type="ECO:0000256" key="5">
    <source>
        <dbReference type="PROSITE-ProRule" id="PRU00333"/>
    </source>
</evidence>
<dbReference type="RefSeq" id="WP_348386867.1">
    <property type="nucleotide sequence ID" value="NZ_CP134146.1"/>
</dbReference>
<keyword evidence="2 5" id="KW-0808">Transferase</keyword>
<name>A0ABY9THF8_9GAMM</name>
<reference evidence="8" key="1">
    <citation type="submission" date="2023-09" db="EMBL/GenBank/DDBJ databases">
        <authorList>
            <person name="Li S."/>
            <person name="Li X."/>
            <person name="Zhang C."/>
            <person name="Zhao Z."/>
        </authorList>
    </citation>
    <scope>NUCLEOTIDE SEQUENCE [LARGE SCALE GENOMIC DNA]</scope>
    <source>
        <strain evidence="8">SQ345</strain>
    </source>
</reference>
<dbReference type="PROSITE" id="PS50970">
    <property type="entry name" value="HCY"/>
    <property type="match status" value="1"/>
</dbReference>
<feature type="binding site" evidence="5">
    <location>
        <position position="292"/>
    </location>
    <ligand>
        <name>Zn(2+)</name>
        <dbReference type="ChEBI" id="CHEBI:29105"/>
    </ligand>
</feature>
<feature type="domain" description="Hcy-binding" evidence="6">
    <location>
        <begin position="3"/>
        <end position="306"/>
    </location>
</feature>
<dbReference type="Gene3D" id="3.20.20.330">
    <property type="entry name" value="Homocysteine-binding-like domain"/>
    <property type="match status" value="1"/>
</dbReference>
<keyword evidence="8" id="KW-1185">Reference proteome</keyword>
<dbReference type="GO" id="GO:0032259">
    <property type="term" value="P:methylation"/>
    <property type="evidence" value="ECO:0007669"/>
    <property type="project" value="UniProtKB-KW"/>
</dbReference>
<dbReference type="InterPro" id="IPR036589">
    <property type="entry name" value="HCY_dom_sf"/>
</dbReference>
<evidence type="ECO:0000313" key="8">
    <source>
        <dbReference type="Proteomes" id="UP001248581"/>
    </source>
</evidence>
<evidence type="ECO:0000256" key="3">
    <source>
        <dbReference type="ARBA" id="ARBA00022723"/>
    </source>
</evidence>
<dbReference type="NCBIfam" id="NF007020">
    <property type="entry name" value="PRK09485.1"/>
    <property type="match status" value="1"/>
</dbReference>
<protein>
    <submittedName>
        <fullName evidence="7">Homocysteine S-methyltransferase</fullName>
        <ecNumber evidence="7">2.1.1.10</ecNumber>
    </submittedName>
</protein>
<dbReference type="InterPro" id="IPR003726">
    <property type="entry name" value="HCY_dom"/>
</dbReference>
<comment type="cofactor">
    <cofactor evidence="5">
        <name>Zn(2+)</name>
        <dbReference type="ChEBI" id="CHEBI:29105"/>
    </cofactor>
</comment>
<dbReference type="GO" id="GO:0008168">
    <property type="term" value="F:methyltransferase activity"/>
    <property type="evidence" value="ECO:0007669"/>
    <property type="project" value="UniProtKB-KW"/>
</dbReference>